<comment type="similarity">
    <text evidence="1">Belongs to the copine family.</text>
</comment>
<evidence type="ECO:0000313" key="5">
    <source>
        <dbReference type="Proteomes" id="UP001295684"/>
    </source>
</evidence>
<name>A0AAD1X762_EUPCR</name>
<dbReference type="SMART" id="SM00327">
    <property type="entry name" value="VWA"/>
    <property type="match status" value="1"/>
</dbReference>
<organism evidence="4 5">
    <name type="scientific">Euplotes crassus</name>
    <dbReference type="NCBI Taxonomy" id="5936"/>
    <lineage>
        <taxon>Eukaryota</taxon>
        <taxon>Sar</taxon>
        <taxon>Alveolata</taxon>
        <taxon>Ciliophora</taxon>
        <taxon>Intramacronucleata</taxon>
        <taxon>Spirotrichea</taxon>
        <taxon>Hypotrichia</taxon>
        <taxon>Euplotida</taxon>
        <taxon>Euplotidae</taxon>
        <taxon>Moneuplotes</taxon>
    </lineage>
</organism>
<dbReference type="Gene3D" id="2.60.40.150">
    <property type="entry name" value="C2 domain"/>
    <property type="match status" value="2"/>
</dbReference>
<dbReference type="SUPFAM" id="SSF53300">
    <property type="entry name" value="vWA-like"/>
    <property type="match status" value="1"/>
</dbReference>
<dbReference type="InterPro" id="IPR002035">
    <property type="entry name" value="VWF_A"/>
</dbReference>
<dbReference type="AlphaFoldDB" id="A0AAD1X762"/>
<reference evidence="4" key="1">
    <citation type="submission" date="2023-07" db="EMBL/GenBank/DDBJ databases">
        <authorList>
            <consortium name="AG Swart"/>
            <person name="Singh M."/>
            <person name="Singh A."/>
            <person name="Seah K."/>
            <person name="Emmerich C."/>
        </authorList>
    </citation>
    <scope>NUCLEOTIDE SEQUENCE</scope>
    <source>
        <strain evidence="4">DP1</strain>
    </source>
</reference>
<feature type="domain" description="VWFA" evidence="3">
    <location>
        <begin position="299"/>
        <end position="518"/>
    </location>
</feature>
<feature type="domain" description="C2" evidence="2">
    <location>
        <begin position="1"/>
        <end position="121"/>
    </location>
</feature>
<dbReference type="SUPFAM" id="SSF49562">
    <property type="entry name" value="C2 domain (Calcium/lipid-binding domain, CaLB)"/>
    <property type="match status" value="2"/>
</dbReference>
<dbReference type="GO" id="GO:0005886">
    <property type="term" value="C:plasma membrane"/>
    <property type="evidence" value="ECO:0007669"/>
    <property type="project" value="TreeGrafter"/>
</dbReference>
<evidence type="ECO:0008006" key="6">
    <source>
        <dbReference type="Google" id="ProtNLM"/>
    </source>
</evidence>
<dbReference type="GO" id="GO:0071277">
    <property type="term" value="P:cellular response to calcium ion"/>
    <property type="evidence" value="ECO:0007669"/>
    <property type="project" value="TreeGrafter"/>
</dbReference>
<evidence type="ECO:0000313" key="4">
    <source>
        <dbReference type="EMBL" id="CAI2365620.1"/>
    </source>
</evidence>
<dbReference type="InterPro" id="IPR000008">
    <property type="entry name" value="C2_dom"/>
</dbReference>
<dbReference type="PANTHER" id="PTHR10857:SF106">
    <property type="entry name" value="C2 DOMAIN-CONTAINING PROTEIN"/>
    <property type="match status" value="1"/>
</dbReference>
<dbReference type="InterPro" id="IPR045052">
    <property type="entry name" value="Copine"/>
</dbReference>
<dbReference type="PROSITE" id="PS50234">
    <property type="entry name" value="VWFA"/>
    <property type="match status" value="1"/>
</dbReference>
<dbReference type="Pfam" id="PF07002">
    <property type="entry name" value="Copine"/>
    <property type="match status" value="1"/>
</dbReference>
<dbReference type="SMART" id="SM00239">
    <property type="entry name" value="C2"/>
    <property type="match status" value="2"/>
</dbReference>
<comment type="caution">
    <text evidence="4">The sequence shown here is derived from an EMBL/GenBank/DDBJ whole genome shotgun (WGS) entry which is preliminary data.</text>
</comment>
<proteinExistence type="inferred from homology"/>
<dbReference type="Pfam" id="PF00168">
    <property type="entry name" value="C2"/>
    <property type="match status" value="2"/>
</dbReference>
<dbReference type="PANTHER" id="PTHR10857">
    <property type="entry name" value="COPINE"/>
    <property type="match status" value="1"/>
</dbReference>
<dbReference type="EMBL" id="CAMPGE010006737">
    <property type="protein sequence ID" value="CAI2365620.1"/>
    <property type="molecule type" value="Genomic_DNA"/>
</dbReference>
<protein>
    <recommendedName>
        <fullName evidence="6">Copine-8</fullName>
    </recommendedName>
</protein>
<keyword evidence="5" id="KW-1185">Reference proteome</keyword>
<dbReference type="PROSITE" id="PS50004">
    <property type="entry name" value="C2"/>
    <property type="match status" value="1"/>
</dbReference>
<dbReference type="InterPro" id="IPR035892">
    <property type="entry name" value="C2_domain_sf"/>
</dbReference>
<dbReference type="CDD" id="cd04048">
    <property type="entry name" value="C2A_Copine"/>
    <property type="match status" value="1"/>
</dbReference>
<evidence type="ECO:0000259" key="2">
    <source>
        <dbReference type="PROSITE" id="PS50004"/>
    </source>
</evidence>
<evidence type="ECO:0000259" key="3">
    <source>
        <dbReference type="PROSITE" id="PS50234"/>
    </source>
</evidence>
<dbReference type="InterPro" id="IPR010734">
    <property type="entry name" value="Copine_C"/>
</dbReference>
<evidence type="ECO:0000256" key="1">
    <source>
        <dbReference type="ARBA" id="ARBA00009048"/>
    </source>
</evidence>
<gene>
    <name evidence="4" type="ORF">ECRASSUSDP1_LOCUS6932</name>
</gene>
<dbReference type="GO" id="GO:0005544">
    <property type="term" value="F:calcium-dependent phospholipid binding"/>
    <property type="evidence" value="ECO:0007669"/>
    <property type="project" value="InterPro"/>
</dbReference>
<dbReference type="InterPro" id="IPR036465">
    <property type="entry name" value="vWFA_dom_sf"/>
</dbReference>
<dbReference type="Proteomes" id="UP001295684">
    <property type="component" value="Unassembled WGS sequence"/>
</dbReference>
<accession>A0AAD1X762</accession>
<sequence>MEDREDMAPLFGEPTQRVSLHISCRNLKDLDIVTVSDPVCHFYYQDPNEGKEWKLYGKTEQIENNLNPQFVTYFEVDYYFERIQKIKFEVFDVDSTRLERIGNYETTLGKIMGSPKNSLTGNLTMPDKTRSRGSITICAEKISANNDIVHFGIDITNLKSNKGFLCGSDNPFIYIERQRSEDHHEFIKVIQVEPIIGSLNPTWENLKYEVREICNGDPKLKLVFKVYSWKNSGYHKFYGHFETTLEEIMGGKREFSLCDINNQPVYNSEKQESTLKFKNFNLEERASFYDFLHSGWKMNLSVCVDFTASNGEVTEPSSLHYLNPTGEFNDYQNAIRQVGNILELYDYNRQYPCYGFGGIPRYSGSNRVSHCFHLNGLEDPEVDGVNGILESYQFSLLNCGLYGPTNFGLCLKKTLNYVKERMDDRMYHILLILTDGDIHDMPLTKDYIVEASHYPISIIIVGLGESSFDLMVELDGDDVVLKNSRGDPTKRDIVQFVKFNDFKRQSSQALAEEVLEEVPEQVVSYLYQNKVNLEVD</sequence>